<dbReference type="EMBL" id="AP019377">
    <property type="protein sequence ID" value="BBH95397.1"/>
    <property type="molecule type" value="Genomic_DNA"/>
</dbReference>
<dbReference type="Pfam" id="PF01008">
    <property type="entry name" value="IF-2B"/>
    <property type="match status" value="1"/>
</dbReference>
<keyword evidence="3" id="KW-0028">Amino-acid biosynthesis</keyword>
<dbReference type="NCBIfam" id="NF004326">
    <property type="entry name" value="PRK05720.1"/>
    <property type="match status" value="1"/>
</dbReference>
<dbReference type="UniPathway" id="UPA00904">
    <property type="reaction ID" value="UER00874"/>
</dbReference>
<dbReference type="InterPro" id="IPR042529">
    <property type="entry name" value="IF_2B-like_C"/>
</dbReference>
<keyword evidence="1 3" id="KW-0413">Isomerase</keyword>
<dbReference type="NCBIfam" id="TIGR00524">
    <property type="entry name" value="eIF-2B_rel"/>
    <property type="match status" value="1"/>
</dbReference>
<dbReference type="FunFam" id="1.20.120.420:FF:000003">
    <property type="entry name" value="Methylthioribose-1-phosphate isomerase"/>
    <property type="match status" value="1"/>
</dbReference>
<feature type="binding site" evidence="3">
    <location>
        <position position="222"/>
    </location>
    <ligand>
        <name>substrate</name>
    </ligand>
</feature>
<dbReference type="HAMAP" id="MF_01678">
    <property type="entry name" value="Salvage_MtnA"/>
    <property type="match status" value="1"/>
</dbReference>
<comment type="similarity">
    <text evidence="3">Belongs to the EIF-2B alpha/beta/delta subunits family. MtnA subfamily.</text>
</comment>
<evidence type="ECO:0000313" key="4">
    <source>
        <dbReference type="EMBL" id="BBH95397.1"/>
    </source>
</evidence>
<dbReference type="SUPFAM" id="SSF100950">
    <property type="entry name" value="NagB/RpiA/CoA transferase-like"/>
    <property type="match status" value="1"/>
</dbReference>
<accession>A0A455T4D0</accession>
<dbReference type="InterPro" id="IPR000649">
    <property type="entry name" value="IF-2B-related"/>
</dbReference>
<protein>
    <recommendedName>
        <fullName evidence="3">Methylthioribose-1-phosphate isomerase</fullName>
        <shortName evidence="3">M1Pi</shortName>
        <shortName evidence="3">MTR-1-P isomerase</shortName>
        <ecNumber evidence="3">5.3.1.23</ecNumber>
    </recommendedName>
    <alternativeName>
        <fullName evidence="3">S-methyl-5-thioribose-1-phosphate isomerase</fullName>
    </alternativeName>
</protein>
<proteinExistence type="inferred from homology"/>
<comment type="pathway">
    <text evidence="3">Amino-acid biosynthesis; L-methionine biosynthesis via salvage pathway; L-methionine from S-methyl-5-thio-alpha-D-ribose 1-phosphate: step 1/6.</text>
</comment>
<comment type="catalytic activity">
    <reaction evidence="2 3">
        <text>5-(methylsulfanyl)-alpha-D-ribose 1-phosphate = 5-(methylsulfanyl)-D-ribulose 1-phosphate</text>
        <dbReference type="Rhea" id="RHEA:19989"/>
        <dbReference type="ChEBI" id="CHEBI:58533"/>
        <dbReference type="ChEBI" id="CHEBI:58548"/>
        <dbReference type="EC" id="5.3.1.23"/>
    </reaction>
</comment>
<dbReference type="Gene3D" id="1.20.120.420">
    <property type="entry name" value="translation initiation factor eif-2b, domain 1"/>
    <property type="match status" value="1"/>
</dbReference>
<dbReference type="InterPro" id="IPR027363">
    <property type="entry name" value="M1Pi_N"/>
</dbReference>
<dbReference type="AlphaFoldDB" id="A0A455T4D0"/>
<feature type="site" description="Transition state stabilizer" evidence="3">
    <location>
        <position position="183"/>
    </location>
</feature>
<organism evidence="4">
    <name type="scientific">Thermogemmatispora argillosa</name>
    <dbReference type="NCBI Taxonomy" id="2045280"/>
    <lineage>
        <taxon>Bacteria</taxon>
        <taxon>Bacillati</taxon>
        <taxon>Chloroflexota</taxon>
        <taxon>Ktedonobacteria</taxon>
        <taxon>Thermogemmatisporales</taxon>
        <taxon>Thermogemmatisporaceae</taxon>
        <taxon>Thermogemmatispora</taxon>
    </lineage>
</organism>
<dbReference type="EC" id="5.3.1.23" evidence="3"/>
<feature type="active site" description="Proton donor" evidence="3">
    <location>
        <position position="263"/>
    </location>
</feature>
<feature type="binding site" evidence="3">
    <location>
        <begin position="273"/>
        <end position="274"/>
    </location>
    <ligand>
        <name>substrate</name>
    </ligand>
</feature>
<sequence>MSKVAGGLEHGPEPEQRVRPLWWQEDQQGRALILLDQTLLPQQVVYCRLEDEYQVAEAIKALKVRGAPAIGMAAAFGLVLALRRLLEERGEGVSLADALARLEEAGALLAATRPTAVNLRWAIRRLLGLAQQLARAGCHPVELERRLLEEAQAIAAEDRAACLRMGRYGEALIADGDQLLTHCNTGILATAGWGTALAPMYLAHRAGKRIHVFVDETRPVLQGARLTAWELQQEGVPFTLITDNMAGYFMRRGQIAAVFVGADRIAANGDVANKIGTYSLAVLAHAHGIPFYVVAPCSSIDLELSSGDQIPIEQRDPREVTAIRGVAIAPDGVSVANPAFDVTPHTYISAIITERGVARAPYSVALRGLCANDHHPIEKQAER</sequence>
<dbReference type="InterPro" id="IPR005251">
    <property type="entry name" value="IF-M1Pi"/>
</dbReference>
<dbReference type="InterPro" id="IPR011559">
    <property type="entry name" value="Initiation_fac_2B_a/b/d"/>
</dbReference>
<gene>
    <name evidence="3 4" type="primary">mtnA</name>
    <name evidence="4" type="ORF">KTA_35960</name>
</gene>
<evidence type="ECO:0000256" key="3">
    <source>
        <dbReference type="HAMAP-Rule" id="MF_01678"/>
    </source>
</evidence>
<reference evidence="4" key="1">
    <citation type="submission" date="2018-12" db="EMBL/GenBank/DDBJ databases">
        <title>Novel natural products biosynthetic potential of the class Ktedonobacteria.</title>
        <authorList>
            <person name="Zheng Y."/>
            <person name="Saitou A."/>
            <person name="Wang C.M."/>
            <person name="Toyoda A."/>
            <person name="Minakuchi Y."/>
            <person name="Sekiguchi Y."/>
            <person name="Ueda K."/>
            <person name="Takano H."/>
            <person name="Sakai Y."/>
            <person name="Yokota A."/>
            <person name="Yabe S."/>
        </authorList>
    </citation>
    <scope>NUCLEOTIDE SEQUENCE</scope>
    <source>
        <strain evidence="4">A3-2</strain>
    </source>
</reference>
<dbReference type="Gene3D" id="3.40.50.10470">
    <property type="entry name" value="Translation initiation factor eif-2b, domain 2"/>
    <property type="match status" value="1"/>
</dbReference>
<keyword evidence="3" id="KW-0486">Methionine biosynthesis</keyword>
<dbReference type="InterPro" id="IPR037171">
    <property type="entry name" value="NagB/RpiA_transferase-like"/>
</dbReference>
<dbReference type="NCBIfam" id="TIGR00512">
    <property type="entry name" value="salvage_mtnA"/>
    <property type="match status" value="1"/>
</dbReference>
<dbReference type="GO" id="GO:0046523">
    <property type="term" value="F:S-methyl-5-thioribose-1-phosphate isomerase activity"/>
    <property type="evidence" value="ECO:0007669"/>
    <property type="project" value="UniProtKB-UniRule"/>
</dbReference>
<dbReference type="PANTHER" id="PTHR43475:SF1">
    <property type="entry name" value="METHYLTHIORIBOSE-1-PHOSPHATE ISOMERASE"/>
    <property type="match status" value="1"/>
</dbReference>
<evidence type="ECO:0000256" key="2">
    <source>
        <dbReference type="ARBA" id="ARBA00052401"/>
    </source>
</evidence>
<dbReference type="PANTHER" id="PTHR43475">
    <property type="entry name" value="METHYLTHIORIBOSE-1-PHOSPHATE ISOMERASE"/>
    <property type="match status" value="1"/>
</dbReference>
<name>A0A455T4D0_9CHLR</name>
<feature type="binding site" evidence="3">
    <location>
        <begin position="65"/>
        <end position="67"/>
    </location>
    <ligand>
        <name>substrate</name>
    </ligand>
</feature>
<comment type="function">
    <text evidence="3">Catalyzes the interconversion of methylthioribose-1-phosphate (MTR-1-P) into methylthioribulose-1-phosphate (MTRu-1-P).</text>
</comment>
<dbReference type="FunFam" id="3.40.50.10470:FF:000006">
    <property type="entry name" value="Methylthioribose-1-phosphate isomerase"/>
    <property type="match status" value="1"/>
</dbReference>
<feature type="binding site" evidence="3">
    <location>
        <position position="113"/>
    </location>
    <ligand>
        <name>substrate</name>
    </ligand>
</feature>
<evidence type="ECO:0000256" key="1">
    <source>
        <dbReference type="ARBA" id="ARBA00023235"/>
    </source>
</evidence>
<dbReference type="GO" id="GO:0019509">
    <property type="term" value="P:L-methionine salvage from methylthioadenosine"/>
    <property type="evidence" value="ECO:0007669"/>
    <property type="project" value="UniProtKB-UniRule"/>
</dbReference>